<evidence type="ECO:0000256" key="10">
    <source>
        <dbReference type="HAMAP-Rule" id="MF_00047"/>
    </source>
</evidence>
<evidence type="ECO:0000256" key="7">
    <source>
        <dbReference type="ARBA" id="ARBA00022960"/>
    </source>
</evidence>
<dbReference type="PANTHER" id="PTHR23132">
    <property type="entry name" value="D-ALANINE--D-ALANINE LIGASE"/>
    <property type="match status" value="1"/>
</dbReference>
<comment type="function">
    <text evidence="10">Cell wall formation.</text>
</comment>
<keyword evidence="7 10" id="KW-0133">Cell shape</keyword>
<dbReference type="InterPro" id="IPR013815">
    <property type="entry name" value="ATP_grasp_subdomain_1"/>
</dbReference>
<accession>A0ABT8G4M2</accession>
<dbReference type="InterPro" id="IPR016185">
    <property type="entry name" value="PreATP-grasp_dom_sf"/>
</dbReference>
<comment type="pathway">
    <text evidence="10">Cell wall biogenesis; peptidoglycan biosynthesis.</text>
</comment>
<name>A0ABT8G4M2_9MICO</name>
<sequence length="313" mass="33492">MHAMILAGGLSHERDVSIRSGRRVMEELRDAGVEVSMHDVDHGLIPALKEGGVDVVWPLLHGASGEDGSLQALLEVVGVPYVGTTSQAARVAWNKSVAKTLMARYGISTPDAVTMPQSLFREVGAEQMLDSIAAKLGFPLVVKPVRGGSALGLSIVQTREDLARAMVHCFAYGDMALIERFVEGREIAMSVIGSGDDARALPGVEVSAADGRYDYDARYNPGRIEYFAPARLSVEEAELVAHTALRVHQSMDLRDLSRVDIILDHDGVAQVIDINICPGMTETSLMPQAIGAAGMPLRELYYAIAASAASRGV</sequence>
<keyword evidence="9 10" id="KW-0961">Cell wall biogenesis/degradation</keyword>
<dbReference type="Proteomes" id="UP001172738">
    <property type="component" value="Unassembled WGS sequence"/>
</dbReference>
<evidence type="ECO:0000259" key="12">
    <source>
        <dbReference type="PROSITE" id="PS50975"/>
    </source>
</evidence>
<dbReference type="InterPro" id="IPR005905">
    <property type="entry name" value="D_ala_D_ala"/>
</dbReference>
<gene>
    <name evidence="10" type="primary">ddl</name>
    <name evidence="13" type="ORF">QQX04_12785</name>
</gene>
<dbReference type="SMART" id="SM01209">
    <property type="entry name" value="GARS_A"/>
    <property type="match status" value="1"/>
</dbReference>
<evidence type="ECO:0000313" key="14">
    <source>
        <dbReference type="Proteomes" id="UP001172738"/>
    </source>
</evidence>
<keyword evidence="14" id="KW-1185">Reference proteome</keyword>
<evidence type="ECO:0000256" key="9">
    <source>
        <dbReference type="ARBA" id="ARBA00023316"/>
    </source>
</evidence>
<keyword evidence="6 11" id="KW-0067">ATP-binding</keyword>
<dbReference type="EC" id="6.3.2.4" evidence="10"/>
<dbReference type="PIRSF" id="PIRSF039102">
    <property type="entry name" value="Ddl/VanB"/>
    <property type="match status" value="1"/>
</dbReference>
<evidence type="ECO:0000256" key="4">
    <source>
        <dbReference type="ARBA" id="ARBA00022598"/>
    </source>
</evidence>
<keyword evidence="8 10" id="KW-0573">Peptidoglycan synthesis</keyword>
<dbReference type="RefSeq" id="WP_301129817.1">
    <property type="nucleotide sequence ID" value="NZ_JAUHPV010000008.1"/>
</dbReference>
<dbReference type="Gene3D" id="3.30.470.20">
    <property type="entry name" value="ATP-grasp fold, B domain"/>
    <property type="match status" value="1"/>
</dbReference>
<evidence type="ECO:0000256" key="6">
    <source>
        <dbReference type="ARBA" id="ARBA00022840"/>
    </source>
</evidence>
<dbReference type="HAMAP" id="MF_00047">
    <property type="entry name" value="Dala_Dala_lig"/>
    <property type="match status" value="1"/>
</dbReference>
<dbReference type="GO" id="GO:0008716">
    <property type="term" value="F:D-alanine-D-alanine ligase activity"/>
    <property type="evidence" value="ECO:0007669"/>
    <property type="project" value="UniProtKB-EC"/>
</dbReference>
<dbReference type="InterPro" id="IPR000291">
    <property type="entry name" value="D-Ala_lig_Van_CS"/>
</dbReference>
<evidence type="ECO:0000256" key="2">
    <source>
        <dbReference type="ARBA" id="ARBA00010871"/>
    </source>
</evidence>
<dbReference type="Gene3D" id="3.40.50.20">
    <property type="match status" value="1"/>
</dbReference>
<dbReference type="SUPFAM" id="SSF52440">
    <property type="entry name" value="PreATP-grasp domain"/>
    <property type="match status" value="1"/>
</dbReference>
<dbReference type="Gene3D" id="3.30.1490.20">
    <property type="entry name" value="ATP-grasp fold, A domain"/>
    <property type="match status" value="1"/>
</dbReference>
<dbReference type="PANTHER" id="PTHR23132:SF23">
    <property type="entry name" value="D-ALANINE--D-ALANINE LIGASE B"/>
    <property type="match status" value="1"/>
</dbReference>
<dbReference type="NCBIfam" id="NF002378">
    <property type="entry name" value="PRK01372.1"/>
    <property type="match status" value="1"/>
</dbReference>
<keyword evidence="4 10" id="KW-0436">Ligase</keyword>
<dbReference type="InterPro" id="IPR011761">
    <property type="entry name" value="ATP-grasp"/>
</dbReference>
<protein>
    <recommendedName>
        <fullName evidence="10">D-alanine--D-alanine ligase</fullName>
        <ecNumber evidence="10">6.3.2.4</ecNumber>
    </recommendedName>
    <alternativeName>
        <fullName evidence="10">D-Ala-D-Ala ligase</fullName>
    </alternativeName>
    <alternativeName>
        <fullName evidence="10">D-alanylalanine synthetase</fullName>
    </alternativeName>
</protein>
<keyword evidence="5 11" id="KW-0547">Nucleotide-binding</keyword>
<evidence type="ECO:0000256" key="8">
    <source>
        <dbReference type="ARBA" id="ARBA00022984"/>
    </source>
</evidence>
<keyword evidence="3 10" id="KW-0963">Cytoplasm</keyword>
<proteinExistence type="inferred from homology"/>
<dbReference type="Pfam" id="PF01820">
    <property type="entry name" value="Dala_Dala_lig_N"/>
    <property type="match status" value="1"/>
</dbReference>
<comment type="caution">
    <text evidence="13">The sequence shown here is derived from an EMBL/GenBank/DDBJ whole genome shotgun (WGS) entry which is preliminary data.</text>
</comment>
<comment type="similarity">
    <text evidence="2 10">Belongs to the D-alanine--D-alanine ligase family.</text>
</comment>
<comment type="subcellular location">
    <subcellularLocation>
        <location evidence="1 10">Cytoplasm</location>
    </subcellularLocation>
</comment>
<dbReference type="SUPFAM" id="SSF56059">
    <property type="entry name" value="Glutathione synthetase ATP-binding domain-like"/>
    <property type="match status" value="1"/>
</dbReference>
<comment type="catalytic activity">
    <reaction evidence="10">
        <text>2 D-alanine + ATP = D-alanyl-D-alanine + ADP + phosphate + H(+)</text>
        <dbReference type="Rhea" id="RHEA:11224"/>
        <dbReference type="ChEBI" id="CHEBI:15378"/>
        <dbReference type="ChEBI" id="CHEBI:30616"/>
        <dbReference type="ChEBI" id="CHEBI:43474"/>
        <dbReference type="ChEBI" id="CHEBI:57416"/>
        <dbReference type="ChEBI" id="CHEBI:57822"/>
        <dbReference type="ChEBI" id="CHEBI:456216"/>
        <dbReference type="EC" id="6.3.2.4"/>
    </reaction>
</comment>
<evidence type="ECO:0000256" key="5">
    <source>
        <dbReference type="ARBA" id="ARBA00022741"/>
    </source>
</evidence>
<evidence type="ECO:0000256" key="1">
    <source>
        <dbReference type="ARBA" id="ARBA00004496"/>
    </source>
</evidence>
<dbReference type="InterPro" id="IPR011095">
    <property type="entry name" value="Dala_Dala_lig_C"/>
</dbReference>
<dbReference type="EMBL" id="JAUHPV010000008">
    <property type="protein sequence ID" value="MDN4473874.1"/>
    <property type="molecule type" value="Genomic_DNA"/>
</dbReference>
<dbReference type="InterPro" id="IPR011127">
    <property type="entry name" value="Dala_Dala_lig_N"/>
</dbReference>
<organism evidence="13 14">
    <name type="scientific">Demequina zhanjiangensis</name>
    <dbReference type="NCBI Taxonomy" id="3051659"/>
    <lineage>
        <taxon>Bacteria</taxon>
        <taxon>Bacillati</taxon>
        <taxon>Actinomycetota</taxon>
        <taxon>Actinomycetes</taxon>
        <taxon>Micrococcales</taxon>
        <taxon>Demequinaceae</taxon>
        <taxon>Demequina</taxon>
    </lineage>
</organism>
<evidence type="ECO:0000313" key="13">
    <source>
        <dbReference type="EMBL" id="MDN4473874.1"/>
    </source>
</evidence>
<reference evidence="13" key="1">
    <citation type="submission" date="2023-06" db="EMBL/GenBank/DDBJ databases">
        <title>SYSU T00b26.</title>
        <authorList>
            <person name="Gao L."/>
            <person name="Fang B.-Z."/>
            <person name="Li W.-J."/>
        </authorList>
    </citation>
    <scope>NUCLEOTIDE SEQUENCE</scope>
    <source>
        <strain evidence="13">SYSU T00b26</strain>
    </source>
</reference>
<evidence type="ECO:0000256" key="3">
    <source>
        <dbReference type="ARBA" id="ARBA00022490"/>
    </source>
</evidence>
<feature type="domain" description="ATP-grasp" evidence="12">
    <location>
        <begin position="99"/>
        <end position="306"/>
    </location>
</feature>
<evidence type="ECO:0000256" key="11">
    <source>
        <dbReference type="PROSITE-ProRule" id="PRU00409"/>
    </source>
</evidence>
<dbReference type="PROSITE" id="PS50975">
    <property type="entry name" value="ATP_GRASP"/>
    <property type="match status" value="1"/>
</dbReference>
<dbReference type="Pfam" id="PF07478">
    <property type="entry name" value="Dala_Dala_lig_C"/>
    <property type="match status" value="1"/>
</dbReference>
<dbReference type="PROSITE" id="PS00843">
    <property type="entry name" value="DALA_DALA_LIGASE_1"/>
    <property type="match status" value="1"/>
</dbReference>